<dbReference type="InterPro" id="IPR045584">
    <property type="entry name" value="Pilin-like"/>
</dbReference>
<evidence type="ECO:0000256" key="10">
    <source>
        <dbReference type="SAM" id="Phobius"/>
    </source>
</evidence>
<evidence type="ECO:0000256" key="5">
    <source>
        <dbReference type="ARBA" id="ARBA00022481"/>
    </source>
</evidence>
<dbReference type="NCBIfam" id="TIGR02532">
    <property type="entry name" value="IV_pilin_GFxxxE"/>
    <property type="match status" value="1"/>
</dbReference>
<dbReference type="Gene3D" id="3.30.700.10">
    <property type="entry name" value="Glycoprotein, Type 4 Pilin"/>
    <property type="match status" value="1"/>
</dbReference>
<proteinExistence type="inferred from homology"/>
<evidence type="ECO:0000256" key="7">
    <source>
        <dbReference type="ARBA" id="ARBA00022692"/>
    </source>
</evidence>
<keyword evidence="6" id="KW-0997">Cell inner membrane</keyword>
<dbReference type="PRINTS" id="PR00813">
    <property type="entry name" value="BCTERIALGSPG"/>
</dbReference>
<dbReference type="InterPro" id="IPR010054">
    <property type="entry name" value="Type2_sec_GspG"/>
</dbReference>
<dbReference type="RefSeq" id="WP_069006667.1">
    <property type="nucleotide sequence ID" value="NZ_LVJW01000003.1"/>
</dbReference>
<dbReference type="AlphaFoldDB" id="A0A1E2UTR9"/>
<dbReference type="InterPro" id="IPR000983">
    <property type="entry name" value="Bac_GSPG_pilin"/>
</dbReference>
<dbReference type="PANTHER" id="PTHR30093:SF44">
    <property type="entry name" value="TYPE II SECRETION SYSTEM CORE PROTEIN G"/>
    <property type="match status" value="1"/>
</dbReference>
<evidence type="ECO:0000313" key="12">
    <source>
        <dbReference type="EMBL" id="ODB98159.1"/>
    </source>
</evidence>
<evidence type="ECO:0000256" key="2">
    <source>
        <dbReference type="ARBA" id="ARBA00009984"/>
    </source>
</evidence>
<keyword evidence="7 10" id="KW-0812">Transmembrane</keyword>
<dbReference type="InterPro" id="IPR013545">
    <property type="entry name" value="T2SS_protein-GspG_C"/>
</dbReference>
<dbReference type="PANTHER" id="PTHR30093">
    <property type="entry name" value="GENERAL SECRETION PATHWAY PROTEIN G"/>
    <property type="match status" value="1"/>
</dbReference>
<dbReference type="Proteomes" id="UP000094849">
    <property type="component" value="Unassembled WGS sequence"/>
</dbReference>
<dbReference type="SUPFAM" id="SSF54523">
    <property type="entry name" value="Pili subunits"/>
    <property type="match status" value="1"/>
</dbReference>
<keyword evidence="4" id="KW-1003">Cell membrane</keyword>
<dbReference type="GO" id="GO:0015628">
    <property type="term" value="P:protein secretion by the type II secretion system"/>
    <property type="evidence" value="ECO:0007669"/>
    <property type="project" value="InterPro"/>
</dbReference>
<organism evidence="12 13">
    <name type="scientific">Candidatus Thiodiazotropha endoloripes</name>
    <dbReference type="NCBI Taxonomy" id="1818881"/>
    <lineage>
        <taxon>Bacteria</taxon>
        <taxon>Pseudomonadati</taxon>
        <taxon>Pseudomonadota</taxon>
        <taxon>Gammaproteobacteria</taxon>
        <taxon>Chromatiales</taxon>
        <taxon>Sedimenticolaceae</taxon>
        <taxon>Candidatus Thiodiazotropha</taxon>
    </lineage>
</organism>
<evidence type="ECO:0000256" key="6">
    <source>
        <dbReference type="ARBA" id="ARBA00022519"/>
    </source>
</evidence>
<reference evidence="12 13" key="1">
    <citation type="submission" date="2016-03" db="EMBL/GenBank/DDBJ databases">
        <title>Chemosynthetic sulphur-oxidizing symbionts of marine invertebrate animals are capable of nitrogen fixation.</title>
        <authorList>
            <person name="Petersen J.M."/>
            <person name="Kemper A."/>
            <person name="Gruber-Vodicka H."/>
            <person name="Cardini U."/>
            <person name="Geest Mvander."/>
            <person name="Kleiner M."/>
            <person name="Bulgheresi S."/>
            <person name="Fussmann M."/>
            <person name="Herbold C."/>
            <person name="Seah B.K.B."/>
            <person name="Antony C.Paul."/>
            <person name="Liu D."/>
            <person name="Belitz A."/>
            <person name="Weber M."/>
        </authorList>
    </citation>
    <scope>NUCLEOTIDE SEQUENCE [LARGE SCALE GENOMIC DNA]</scope>
    <source>
        <strain evidence="12">G_D</strain>
    </source>
</reference>
<protein>
    <recommendedName>
        <fullName evidence="3">Type II secretion system core protein G</fullName>
    </recommendedName>
</protein>
<dbReference type="GO" id="GO:0005886">
    <property type="term" value="C:plasma membrane"/>
    <property type="evidence" value="ECO:0007669"/>
    <property type="project" value="UniProtKB-SubCell"/>
</dbReference>
<evidence type="ECO:0000256" key="4">
    <source>
        <dbReference type="ARBA" id="ARBA00022475"/>
    </source>
</evidence>
<evidence type="ECO:0000256" key="1">
    <source>
        <dbReference type="ARBA" id="ARBA00004377"/>
    </source>
</evidence>
<dbReference type="EMBL" id="LVJZ01000003">
    <property type="protein sequence ID" value="ODB98159.1"/>
    <property type="molecule type" value="Genomic_DNA"/>
</dbReference>
<comment type="similarity">
    <text evidence="2">Belongs to the GSP G family.</text>
</comment>
<evidence type="ECO:0000256" key="9">
    <source>
        <dbReference type="ARBA" id="ARBA00023136"/>
    </source>
</evidence>
<comment type="subcellular location">
    <subcellularLocation>
        <location evidence="1">Cell inner membrane</location>
        <topology evidence="1">Single-pass membrane protein</topology>
    </subcellularLocation>
</comment>
<keyword evidence="5" id="KW-0488">Methylation</keyword>
<gene>
    <name evidence="12" type="ORF">A3196_16185</name>
</gene>
<dbReference type="GO" id="GO:0015627">
    <property type="term" value="C:type II protein secretion system complex"/>
    <property type="evidence" value="ECO:0007669"/>
    <property type="project" value="InterPro"/>
</dbReference>
<dbReference type="Pfam" id="PF08334">
    <property type="entry name" value="T2SSG"/>
    <property type="match status" value="1"/>
</dbReference>
<dbReference type="InterPro" id="IPR012902">
    <property type="entry name" value="N_methyl_site"/>
</dbReference>
<keyword evidence="8 10" id="KW-1133">Transmembrane helix</keyword>
<comment type="caution">
    <text evidence="12">The sequence shown here is derived from an EMBL/GenBank/DDBJ whole genome shotgun (WGS) entry which is preliminary data.</text>
</comment>
<dbReference type="PROSITE" id="PS00409">
    <property type="entry name" value="PROKAR_NTER_METHYL"/>
    <property type="match status" value="1"/>
</dbReference>
<feature type="transmembrane region" description="Helical" evidence="10">
    <location>
        <begin position="12"/>
        <end position="34"/>
    </location>
</feature>
<name>A0A1E2UTR9_9GAMM</name>
<evidence type="ECO:0000259" key="11">
    <source>
        <dbReference type="Pfam" id="PF08334"/>
    </source>
</evidence>
<dbReference type="NCBIfam" id="TIGR01710">
    <property type="entry name" value="typeII_sec_gspG"/>
    <property type="match status" value="1"/>
</dbReference>
<dbReference type="OrthoDB" id="9795612at2"/>
<keyword evidence="9 10" id="KW-0472">Membrane</keyword>
<evidence type="ECO:0000256" key="3">
    <source>
        <dbReference type="ARBA" id="ARBA00020042"/>
    </source>
</evidence>
<dbReference type="STRING" id="1818881.A3196_16185"/>
<evidence type="ECO:0000256" key="8">
    <source>
        <dbReference type="ARBA" id="ARBA00022989"/>
    </source>
</evidence>
<keyword evidence="13" id="KW-1185">Reference proteome</keyword>
<sequence length="140" mass="15612">MNKSKKIKGFTLIEVMVVVVILSILAAIVVPKIMDRPEQARITKAKSDIRALEASLNLYRLDNMIYPTTEQGLEALVSKPTDSPEPRNWKEGGYLDRLPSDPWGNGYLYLSPGTHGTVDIYTSGLDMQSTDDDIGNWNLD</sequence>
<accession>A0A1E2UTR9</accession>
<dbReference type="Pfam" id="PF07963">
    <property type="entry name" value="N_methyl"/>
    <property type="match status" value="1"/>
</dbReference>
<feature type="domain" description="Type II secretion system protein GspG C-terminal" evidence="11">
    <location>
        <begin position="32"/>
        <end position="137"/>
    </location>
</feature>
<evidence type="ECO:0000313" key="13">
    <source>
        <dbReference type="Proteomes" id="UP000094849"/>
    </source>
</evidence>